<dbReference type="Proteomes" id="UP000663760">
    <property type="component" value="Chromosome 10"/>
</dbReference>
<name>A0A7I8L2T2_SPIIN</name>
<feature type="domain" description="Malectin-like" evidence="3">
    <location>
        <begin position="62"/>
        <end position="384"/>
    </location>
</feature>
<evidence type="ECO:0000256" key="1">
    <source>
        <dbReference type="ARBA" id="ARBA00004167"/>
    </source>
</evidence>
<dbReference type="EMBL" id="LR746273">
    <property type="protein sequence ID" value="CAA7404349.1"/>
    <property type="molecule type" value="Genomic_DNA"/>
</dbReference>
<organism evidence="4 5">
    <name type="scientific">Spirodela intermedia</name>
    <name type="common">Intermediate duckweed</name>
    <dbReference type="NCBI Taxonomy" id="51605"/>
    <lineage>
        <taxon>Eukaryota</taxon>
        <taxon>Viridiplantae</taxon>
        <taxon>Streptophyta</taxon>
        <taxon>Embryophyta</taxon>
        <taxon>Tracheophyta</taxon>
        <taxon>Spermatophyta</taxon>
        <taxon>Magnoliopsida</taxon>
        <taxon>Liliopsida</taxon>
        <taxon>Araceae</taxon>
        <taxon>Lemnoideae</taxon>
        <taxon>Spirodela</taxon>
    </lineage>
</organism>
<dbReference type="GO" id="GO:0016020">
    <property type="term" value="C:membrane"/>
    <property type="evidence" value="ECO:0007669"/>
    <property type="project" value="UniProtKB-SubCell"/>
</dbReference>
<proteinExistence type="predicted"/>
<dbReference type="InterPro" id="IPR024788">
    <property type="entry name" value="Malectin-like_Carb-bd_dom"/>
</dbReference>
<evidence type="ECO:0000313" key="5">
    <source>
        <dbReference type="Proteomes" id="UP000663760"/>
    </source>
</evidence>
<dbReference type="Gene3D" id="3.80.10.10">
    <property type="entry name" value="Ribonuclease Inhibitor"/>
    <property type="match status" value="1"/>
</dbReference>
<feature type="signal peptide" evidence="2">
    <location>
        <begin position="1"/>
        <end position="30"/>
    </location>
</feature>
<evidence type="ECO:0000256" key="2">
    <source>
        <dbReference type="SAM" id="SignalP"/>
    </source>
</evidence>
<gene>
    <name evidence="4" type="ORF">SI8410_10015027</name>
</gene>
<keyword evidence="2" id="KW-0732">Signal</keyword>
<reference evidence="4" key="1">
    <citation type="submission" date="2020-02" db="EMBL/GenBank/DDBJ databases">
        <authorList>
            <person name="Scholz U."/>
            <person name="Mascher M."/>
            <person name="Fiebig A."/>
        </authorList>
    </citation>
    <scope>NUCLEOTIDE SEQUENCE</scope>
</reference>
<keyword evidence="5" id="KW-1185">Reference proteome</keyword>
<dbReference type="PANTHER" id="PTHR45631">
    <property type="entry name" value="OS07G0107800 PROTEIN-RELATED"/>
    <property type="match status" value="1"/>
</dbReference>
<accession>A0A7I8L2T2</accession>
<feature type="chain" id="PRO_5029563988" description="Malectin-like domain-containing protein" evidence="2">
    <location>
        <begin position="31"/>
        <end position="512"/>
    </location>
</feature>
<dbReference type="OrthoDB" id="785492at2759"/>
<protein>
    <recommendedName>
        <fullName evidence="3">Malectin-like domain-containing protein</fullName>
    </recommendedName>
</protein>
<dbReference type="SUPFAM" id="SSF52058">
    <property type="entry name" value="L domain-like"/>
    <property type="match status" value="1"/>
</dbReference>
<evidence type="ECO:0000313" key="4">
    <source>
        <dbReference type="EMBL" id="CAA7404349.1"/>
    </source>
</evidence>
<dbReference type="Pfam" id="PF12819">
    <property type="entry name" value="Malectin_like"/>
    <property type="match status" value="1"/>
</dbReference>
<dbReference type="InterPro" id="IPR032675">
    <property type="entry name" value="LRR_dom_sf"/>
</dbReference>
<dbReference type="PANTHER" id="PTHR45631:SF202">
    <property type="entry name" value="SENESCENCE-INDUCED RECEPTOR-LIKE SERINE_THREONINE-PROTEIN KINASE"/>
    <property type="match status" value="1"/>
</dbReference>
<comment type="subcellular location">
    <subcellularLocation>
        <location evidence="1">Membrane</location>
        <topology evidence="1">Single-pass membrane protein</topology>
    </subcellularLocation>
</comment>
<sequence length="512" mass="57306">MDSPPKRALPRSFFFIIFLFLRLEDALVGAQQGSLSIFLLTIRLQRIIRGFMGCMHPGFISVDCGLPNGSGYQENTTGITYVPDTQYVDAGETKTVAAEGFARRYRTLRVFPEGARNCYNLRPVQPGAKYLVRAEFFYGNYDGLQNPPEFELHIGINVRLTIRLTLNDRPDFSEVIVADQGDTIWVCLVNTNKGTPLISTIQLSLLPNFLYPYANASQSLLLQRRYNFGTNDDLRYPEDPYDRIWEGLVEDLPVISTTVPVATTPTDSFQVSSLVLRTAISVQNVRYRLILRAAVGDPDDVVYAVLHFAELQTLNPPSETRIMDILGEGSTQATLRSYSPPFLEAGHVEITDAAVGQTGIYNITLIPSIASTLPPMINAMESFLVRKVNELPTELVDVRVIQGIRAAYKLTRNWQGDPCVPKDYVWDGLRCDYFDGLESPRIISLDLSNNNLSGKFPDFLAELPAIKFLILVGNKITLPSEDLCAKVMNGRLSLRFVPHIISNESYQSLLFI</sequence>
<evidence type="ECO:0000259" key="3">
    <source>
        <dbReference type="Pfam" id="PF12819"/>
    </source>
</evidence>
<dbReference type="AlphaFoldDB" id="A0A7I8L2T2"/>